<evidence type="ECO:0000256" key="2">
    <source>
        <dbReference type="ARBA" id="ARBA00004922"/>
    </source>
</evidence>
<dbReference type="Proteomes" id="UP001470230">
    <property type="component" value="Unassembled WGS sequence"/>
</dbReference>
<keyword evidence="4" id="KW-0328">Glycosyltransferase</keyword>
<keyword evidence="6 9" id="KW-0812">Transmembrane</keyword>
<feature type="transmembrane region" description="Helical" evidence="9">
    <location>
        <begin position="472"/>
        <end position="492"/>
    </location>
</feature>
<keyword evidence="5" id="KW-0808">Transferase</keyword>
<feature type="transmembrane region" description="Helical" evidence="9">
    <location>
        <begin position="129"/>
        <end position="148"/>
    </location>
</feature>
<evidence type="ECO:0000256" key="5">
    <source>
        <dbReference type="ARBA" id="ARBA00022679"/>
    </source>
</evidence>
<dbReference type="EMBL" id="JAPFFF010000042">
    <property type="protein sequence ID" value="KAK8841213.1"/>
    <property type="molecule type" value="Genomic_DNA"/>
</dbReference>
<gene>
    <name evidence="12" type="ORF">M9Y10_027413</name>
</gene>
<keyword evidence="7 9" id="KW-1133">Transmembrane helix</keyword>
<comment type="subcellular location">
    <subcellularLocation>
        <location evidence="1">Endomembrane system</location>
        <topology evidence="1">Multi-pass membrane protein</topology>
    </subcellularLocation>
</comment>
<keyword evidence="8 9" id="KW-0472">Membrane</keyword>
<dbReference type="InterPro" id="IPR027005">
    <property type="entry name" value="PMT-like"/>
</dbReference>
<evidence type="ECO:0000259" key="11">
    <source>
        <dbReference type="Pfam" id="PF16192"/>
    </source>
</evidence>
<feature type="transmembrane region" description="Helical" evidence="9">
    <location>
        <begin position="160"/>
        <end position="178"/>
    </location>
</feature>
<evidence type="ECO:0000256" key="3">
    <source>
        <dbReference type="ARBA" id="ARBA00007222"/>
    </source>
</evidence>
<dbReference type="Pfam" id="PF16192">
    <property type="entry name" value="PMT_4TMC"/>
    <property type="match status" value="1"/>
</dbReference>
<evidence type="ECO:0000256" key="8">
    <source>
        <dbReference type="ARBA" id="ARBA00023136"/>
    </source>
</evidence>
<dbReference type="Pfam" id="PF02366">
    <property type="entry name" value="PMT"/>
    <property type="match status" value="1"/>
</dbReference>
<feature type="transmembrane region" description="Helical" evidence="9">
    <location>
        <begin position="417"/>
        <end position="438"/>
    </location>
</feature>
<feature type="transmembrane region" description="Helical" evidence="9">
    <location>
        <begin position="21"/>
        <end position="40"/>
    </location>
</feature>
<evidence type="ECO:0000256" key="4">
    <source>
        <dbReference type="ARBA" id="ARBA00022676"/>
    </source>
</evidence>
<feature type="transmembrane region" description="Helical" evidence="9">
    <location>
        <begin position="444"/>
        <end position="465"/>
    </location>
</feature>
<feature type="transmembrane region" description="Helical" evidence="9">
    <location>
        <begin position="387"/>
        <end position="410"/>
    </location>
</feature>
<evidence type="ECO:0000256" key="9">
    <source>
        <dbReference type="SAM" id="Phobius"/>
    </source>
</evidence>
<comment type="pathway">
    <text evidence="2">Protein modification; protein glycosylation.</text>
</comment>
<evidence type="ECO:0000256" key="7">
    <source>
        <dbReference type="ARBA" id="ARBA00022989"/>
    </source>
</evidence>
<evidence type="ECO:0000256" key="1">
    <source>
        <dbReference type="ARBA" id="ARBA00004127"/>
    </source>
</evidence>
<name>A0ABR2H4S3_9EUKA</name>
<keyword evidence="13" id="KW-1185">Reference proteome</keyword>
<reference evidence="12 13" key="1">
    <citation type="submission" date="2024-04" db="EMBL/GenBank/DDBJ databases">
        <title>Tritrichomonas musculus Genome.</title>
        <authorList>
            <person name="Alves-Ferreira E."/>
            <person name="Grigg M."/>
            <person name="Lorenzi H."/>
            <person name="Galac M."/>
        </authorList>
    </citation>
    <scope>NUCLEOTIDE SEQUENCE [LARGE SCALE GENOMIC DNA]</scope>
    <source>
        <strain evidence="12 13">EAF2021</strain>
    </source>
</reference>
<comment type="caution">
    <text evidence="12">The sequence shown here is derived from an EMBL/GenBank/DDBJ whole genome shotgun (WGS) entry which is preliminary data.</text>
</comment>
<proteinExistence type="inferred from homology"/>
<dbReference type="PANTHER" id="PTHR10050">
    <property type="entry name" value="DOLICHYL-PHOSPHATE-MANNOSE--PROTEIN MANNOSYLTRANSFERASE"/>
    <property type="match status" value="1"/>
</dbReference>
<feature type="transmembrane region" description="Helical" evidence="9">
    <location>
        <begin position="190"/>
        <end position="215"/>
    </location>
</feature>
<protein>
    <recommendedName>
        <fullName evidence="14">Dolichyl-phosphate-mannose--protein mannosyltransferase</fullName>
    </recommendedName>
</protein>
<evidence type="ECO:0008006" key="14">
    <source>
        <dbReference type="Google" id="ProtNLM"/>
    </source>
</evidence>
<organism evidence="12 13">
    <name type="scientific">Tritrichomonas musculus</name>
    <dbReference type="NCBI Taxonomy" id="1915356"/>
    <lineage>
        <taxon>Eukaryota</taxon>
        <taxon>Metamonada</taxon>
        <taxon>Parabasalia</taxon>
        <taxon>Tritrichomonadida</taxon>
        <taxon>Tritrichomonadidae</taxon>
        <taxon>Tritrichomonas</taxon>
    </lineage>
</organism>
<comment type="similarity">
    <text evidence="3">Belongs to the glycosyltransferase 39 family.</text>
</comment>
<feature type="domain" description="ArnT-like N-terminal" evidence="10">
    <location>
        <begin position="33"/>
        <end position="296"/>
    </location>
</feature>
<feature type="transmembrane region" description="Helical" evidence="9">
    <location>
        <begin position="275"/>
        <end position="297"/>
    </location>
</feature>
<evidence type="ECO:0000259" key="10">
    <source>
        <dbReference type="Pfam" id="PF02366"/>
    </source>
</evidence>
<evidence type="ECO:0000313" key="13">
    <source>
        <dbReference type="Proteomes" id="UP001470230"/>
    </source>
</evidence>
<dbReference type="PANTHER" id="PTHR10050:SF46">
    <property type="entry name" value="PROTEIN O-MANNOSYL-TRANSFERASE 2"/>
    <property type="match status" value="1"/>
</dbReference>
<dbReference type="InterPro" id="IPR032421">
    <property type="entry name" value="PMT_4TMC"/>
</dbReference>
<dbReference type="InterPro" id="IPR003342">
    <property type="entry name" value="ArnT-like_N"/>
</dbReference>
<accession>A0ABR2H4S3</accession>
<evidence type="ECO:0000313" key="12">
    <source>
        <dbReference type="EMBL" id="KAK8841213.1"/>
    </source>
</evidence>
<feature type="domain" description="Protein O-mannosyl-transferase C-terminal four TM" evidence="11">
    <location>
        <begin position="336"/>
        <end position="496"/>
    </location>
</feature>
<sequence length="509" mass="58790">MKRIKSFPTFIRSLEHPKPKNYFSISDMLILLIFLFLGLFSRSFRIAFPPNRVFDEAHFGHFTNQYVKRLYFHDIHPPLGKLLLALMGYLTGYDGQIDFKGDDYKDLHYYSLRSVPSTFSALIPPASFLSMRIFGYSTIASILVAIYLTTESMLIVESHLILIDGFLHAFTVLTILGVSMLDSNPYSKFALIFASLMGGCTFSIKYTGLSVLVFFGAQQFIYYSKSSLVYFFNVHKLDKKPLVGYRSKLRNIISMIKINSKIIFKIPFVKLIGRMLMVLIISFTVMFLTFIIHIIILDYKGEGDGFMPNIFRQTLVYKHMNDMSARTCCMSMRKRVMTLIHVMHRSNMGITASHSASSKWYDWPLARMKSIAYYTRKYHLVLFATPIIWYTAAIGPIICLFLAGFGYFFGNVGLTKLIIWPAGYYASWIPFCLIPRVLFVYHYLVPLIFGCFSFAAALDVLLSNYKKWKSSLFVLIAALTITMYIFFAPWMYAMANFNWGIRTWKSKMF</sequence>
<evidence type="ECO:0000256" key="6">
    <source>
        <dbReference type="ARBA" id="ARBA00022692"/>
    </source>
</evidence>